<dbReference type="InterPro" id="IPR001019">
    <property type="entry name" value="Gprotein_alpha_su"/>
</dbReference>
<evidence type="ECO:0000256" key="7">
    <source>
        <dbReference type="PIRSR" id="PIRSR601019-2"/>
    </source>
</evidence>
<dbReference type="PANTHER" id="PTHR10218:SF369">
    <property type="entry name" value="GUANINE NUCLEOTIDE-BINDING PROTEIN ALPHA-2 SUBUNIT"/>
    <property type="match status" value="1"/>
</dbReference>
<dbReference type="FunFam" id="3.40.50.300:FF:000692">
    <property type="entry name" value="Guanine nucleotide-binding protein subunit alpha"/>
    <property type="match status" value="1"/>
</dbReference>
<dbReference type="GO" id="GO:0031683">
    <property type="term" value="F:G-protein beta/gamma-subunit complex binding"/>
    <property type="evidence" value="ECO:0007669"/>
    <property type="project" value="InterPro"/>
</dbReference>
<dbReference type="OrthoDB" id="5817230at2759"/>
<gene>
    <name evidence="8" type="primary">GPA2_3</name>
    <name evidence="8" type="ORF">KI688_010762</name>
</gene>
<organism evidence="8 9">
    <name type="scientific">Linnemannia hyalina</name>
    <dbReference type="NCBI Taxonomy" id="64524"/>
    <lineage>
        <taxon>Eukaryota</taxon>
        <taxon>Fungi</taxon>
        <taxon>Fungi incertae sedis</taxon>
        <taxon>Mucoromycota</taxon>
        <taxon>Mortierellomycotina</taxon>
        <taxon>Mortierellomycetes</taxon>
        <taxon>Mortierellales</taxon>
        <taxon>Mortierellaceae</taxon>
        <taxon>Linnemannia</taxon>
    </lineage>
</organism>
<dbReference type="PROSITE" id="PS51882">
    <property type="entry name" value="G_ALPHA"/>
    <property type="match status" value="1"/>
</dbReference>
<keyword evidence="9" id="KW-1185">Reference proteome</keyword>
<dbReference type="PANTHER" id="PTHR10218">
    <property type="entry name" value="GTP-BINDING PROTEIN ALPHA SUBUNIT"/>
    <property type="match status" value="1"/>
</dbReference>
<dbReference type="GO" id="GO:0005834">
    <property type="term" value="C:heterotrimeric G-protein complex"/>
    <property type="evidence" value="ECO:0007669"/>
    <property type="project" value="TreeGrafter"/>
</dbReference>
<dbReference type="GO" id="GO:0005737">
    <property type="term" value="C:cytoplasm"/>
    <property type="evidence" value="ECO:0007669"/>
    <property type="project" value="TreeGrafter"/>
</dbReference>
<evidence type="ECO:0000256" key="6">
    <source>
        <dbReference type="PIRSR" id="PIRSR601019-1"/>
    </source>
</evidence>
<comment type="caution">
    <text evidence="8">The sequence shown here is derived from an EMBL/GenBank/DDBJ whole genome shotgun (WGS) entry which is preliminary data.</text>
</comment>
<dbReference type="GO" id="GO:0046872">
    <property type="term" value="F:metal ion binding"/>
    <property type="evidence" value="ECO:0007669"/>
    <property type="project" value="UniProtKB-KW"/>
</dbReference>
<dbReference type="Gene3D" id="1.10.400.10">
    <property type="entry name" value="GI Alpha 1, domain 2-like"/>
    <property type="match status" value="1"/>
</dbReference>
<dbReference type="GO" id="GO:0001664">
    <property type="term" value="F:G protein-coupled receptor binding"/>
    <property type="evidence" value="ECO:0007669"/>
    <property type="project" value="TreeGrafter"/>
</dbReference>
<feature type="binding site" evidence="6">
    <location>
        <begin position="151"/>
        <end position="152"/>
    </location>
    <ligand>
        <name>GTP</name>
        <dbReference type="ChEBI" id="CHEBI:37565"/>
    </ligand>
</feature>
<dbReference type="SUPFAM" id="SSF47895">
    <property type="entry name" value="Transducin (alpha subunit), insertion domain"/>
    <property type="match status" value="1"/>
</dbReference>
<evidence type="ECO:0000313" key="8">
    <source>
        <dbReference type="EMBL" id="KAG9068490.1"/>
    </source>
</evidence>
<dbReference type="AlphaFoldDB" id="A0A9P7XW87"/>
<evidence type="ECO:0000256" key="5">
    <source>
        <dbReference type="ARBA" id="ARBA00023224"/>
    </source>
</evidence>
<feature type="binding site" evidence="6">
    <location>
        <begin position="43"/>
        <end position="48"/>
    </location>
    <ligand>
        <name>GTP</name>
        <dbReference type="ChEBI" id="CHEBI:37565"/>
    </ligand>
</feature>
<accession>A0A9P7XW87</accession>
<dbReference type="GO" id="GO:0005525">
    <property type="term" value="F:GTP binding"/>
    <property type="evidence" value="ECO:0007669"/>
    <property type="project" value="UniProtKB-KW"/>
</dbReference>
<keyword evidence="2 6" id="KW-0547">Nucleotide-binding</keyword>
<keyword evidence="5" id="KW-0807">Transducer</keyword>
<sequence>MGLCLSAEEIEQKEISQNIDRGLEEDNRRLKKECKILLLGSGESGKSTIVKQMKVIHQGGYSREELATYRLTIYKNLVESAQALVLAMERLRLEPAKSENRTMADRILDYRVDADPYFTLSADIVNAIDSLYHDPITATCMERSSEFYIMDSAP</sequence>
<dbReference type="GO" id="GO:0007189">
    <property type="term" value="P:adenylate cyclase-activating G protein-coupled receptor signaling pathway"/>
    <property type="evidence" value="ECO:0007669"/>
    <property type="project" value="TreeGrafter"/>
</dbReference>
<feature type="binding site" evidence="7">
    <location>
        <position position="47"/>
    </location>
    <ligand>
        <name>Mg(2+)</name>
        <dbReference type="ChEBI" id="CHEBI:18420"/>
    </ligand>
</feature>
<evidence type="ECO:0000256" key="1">
    <source>
        <dbReference type="ARBA" id="ARBA00022723"/>
    </source>
</evidence>
<dbReference type="InterPro" id="IPR011025">
    <property type="entry name" value="GproteinA_insert"/>
</dbReference>
<evidence type="ECO:0000256" key="2">
    <source>
        <dbReference type="ARBA" id="ARBA00022741"/>
    </source>
</evidence>
<reference evidence="8" key="1">
    <citation type="submission" date="2021-06" db="EMBL/GenBank/DDBJ databases">
        <title>Genome Sequence of Mortierella hyaline Strain SCG-10, a Cold-Adapted, Nitrate-Reducing Fungus Isolated from Soil in Minnesota, USA.</title>
        <authorList>
            <person name="Aldossari N."/>
        </authorList>
    </citation>
    <scope>NUCLEOTIDE SEQUENCE</scope>
    <source>
        <strain evidence="8">SCG-10</strain>
    </source>
</reference>
<keyword evidence="3 7" id="KW-0460">Magnesium</keyword>
<dbReference type="EMBL" id="JAHRHY010000006">
    <property type="protein sequence ID" value="KAG9068490.1"/>
    <property type="molecule type" value="Genomic_DNA"/>
</dbReference>
<evidence type="ECO:0000313" key="9">
    <source>
        <dbReference type="Proteomes" id="UP000707451"/>
    </source>
</evidence>
<name>A0A9P7XW87_9FUNG</name>
<dbReference type="Proteomes" id="UP000707451">
    <property type="component" value="Unassembled WGS sequence"/>
</dbReference>
<keyword evidence="4 6" id="KW-0342">GTP-binding</keyword>
<dbReference type="SMART" id="SM00275">
    <property type="entry name" value="G_alpha"/>
    <property type="match status" value="1"/>
</dbReference>
<evidence type="ECO:0000256" key="4">
    <source>
        <dbReference type="ARBA" id="ARBA00023134"/>
    </source>
</evidence>
<evidence type="ECO:0000256" key="3">
    <source>
        <dbReference type="ARBA" id="ARBA00022842"/>
    </source>
</evidence>
<protein>
    <submittedName>
        <fullName evidence="8">Guanine nucleotide-binding protein alpha-2 subunit</fullName>
    </submittedName>
</protein>
<dbReference type="SUPFAM" id="SSF52540">
    <property type="entry name" value="P-loop containing nucleoside triphosphate hydrolases"/>
    <property type="match status" value="1"/>
</dbReference>
<dbReference type="Pfam" id="PF00503">
    <property type="entry name" value="G-alpha"/>
    <property type="match status" value="1"/>
</dbReference>
<dbReference type="GO" id="GO:0003924">
    <property type="term" value="F:GTPase activity"/>
    <property type="evidence" value="ECO:0007669"/>
    <property type="project" value="InterPro"/>
</dbReference>
<keyword evidence="1 7" id="KW-0479">Metal-binding</keyword>
<proteinExistence type="predicted"/>
<dbReference type="InterPro" id="IPR027417">
    <property type="entry name" value="P-loop_NTPase"/>
</dbReference>